<reference evidence="5 6" key="1">
    <citation type="journal article" date="2016" name="Sci. Rep.">
        <title>The Dendrobium catenatum Lindl. genome sequence provides insights into polysaccharide synthase, floral development and adaptive evolution.</title>
        <authorList>
            <person name="Zhang G.Q."/>
            <person name="Xu Q."/>
            <person name="Bian C."/>
            <person name="Tsai W.C."/>
            <person name="Yeh C.M."/>
            <person name="Liu K.W."/>
            <person name="Yoshida K."/>
            <person name="Zhang L.S."/>
            <person name="Chang S.B."/>
            <person name="Chen F."/>
            <person name="Shi Y."/>
            <person name="Su Y.Y."/>
            <person name="Zhang Y.Q."/>
            <person name="Chen L.J."/>
            <person name="Yin Y."/>
            <person name="Lin M."/>
            <person name="Huang H."/>
            <person name="Deng H."/>
            <person name="Wang Z.W."/>
            <person name="Zhu S.L."/>
            <person name="Zhao X."/>
            <person name="Deng C."/>
            <person name="Niu S.C."/>
            <person name="Huang J."/>
            <person name="Wang M."/>
            <person name="Liu G.H."/>
            <person name="Yang H.J."/>
            <person name="Xiao X.J."/>
            <person name="Hsiao Y.Y."/>
            <person name="Wu W.L."/>
            <person name="Chen Y.Y."/>
            <person name="Mitsuda N."/>
            <person name="Ohme-Takagi M."/>
            <person name="Luo Y.B."/>
            <person name="Van de Peer Y."/>
            <person name="Liu Z.J."/>
        </authorList>
    </citation>
    <scope>NUCLEOTIDE SEQUENCE [LARGE SCALE GENOMIC DNA]</scope>
    <source>
        <tissue evidence="5">The whole plant</tissue>
    </source>
</reference>
<sequence length="490" mass="55030">MAGIADELSSSVTSSPLASFMSISPTSLGSPYAPWLRDLKSDERGLFLIHLLLNCATHVAAGNIDQANAFLEQISFLSSPDGDTMQRIASYFTEALARRLLRSWPGLYRALNPDLPESSSASTFHACRLFHDLFPFLRLSFLVSNQAILEAMEGEKVVHVVDLGGSDPSQWIALLQSLAARQEGPPHLRITAVGESRDFLTHMASILSNEAEKLDIPFQFHAVISRLDTLNVESLRVKTGEALAITSLLQLHPLLAPNDDAAAPRKHFSTKIESFLTSLWGLSPKIMVVTEQESNHNGSTLKERFMEALYFYAAMFDCLESTVPRQSAERARVEKMLFGEEIKNIIACEGLERKERHEKLERWMQRLEMAGFWRVGLSYHGLMQARRLLLGFGSDGYQVKEQNGSFFFCWQERALFSVSAWRFRSIVEAGYRKVIAYQIEVCFWIPFCLELGGLVLVFVLLIVSMRRTYSGRSPDILGLQSKLTTGVYST</sequence>
<evidence type="ECO:0000313" key="6">
    <source>
        <dbReference type="Proteomes" id="UP000233837"/>
    </source>
</evidence>
<dbReference type="PROSITE" id="PS50985">
    <property type="entry name" value="GRAS"/>
    <property type="match status" value="1"/>
</dbReference>
<keyword evidence="6" id="KW-1185">Reference proteome</keyword>
<accession>A0A2I0WL87</accession>
<feature type="transmembrane region" description="Helical" evidence="4">
    <location>
        <begin position="443"/>
        <end position="463"/>
    </location>
</feature>
<keyword evidence="2" id="KW-0804">Transcription</keyword>
<comment type="caution">
    <text evidence="3">Lacks conserved residue(s) required for the propagation of feature annotation.</text>
</comment>
<gene>
    <name evidence="5" type="primary">SCL3</name>
    <name evidence="5" type="ORF">MA16_Dca001019</name>
</gene>
<keyword evidence="1" id="KW-0805">Transcription regulation</keyword>
<feature type="short sequence motif" description="LXXLL motif" evidence="3">
    <location>
        <begin position="251"/>
        <end position="255"/>
    </location>
</feature>
<feature type="region of interest" description="SAW" evidence="3">
    <location>
        <begin position="347"/>
        <end position="422"/>
    </location>
</feature>
<keyword evidence="4" id="KW-1133">Transmembrane helix</keyword>
<organism evidence="5 6">
    <name type="scientific">Dendrobium catenatum</name>
    <dbReference type="NCBI Taxonomy" id="906689"/>
    <lineage>
        <taxon>Eukaryota</taxon>
        <taxon>Viridiplantae</taxon>
        <taxon>Streptophyta</taxon>
        <taxon>Embryophyta</taxon>
        <taxon>Tracheophyta</taxon>
        <taxon>Spermatophyta</taxon>
        <taxon>Magnoliopsida</taxon>
        <taxon>Liliopsida</taxon>
        <taxon>Asparagales</taxon>
        <taxon>Orchidaceae</taxon>
        <taxon>Epidendroideae</taxon>
        <taxon>Malaxideae</taxon>
        <taxon>Dendrobiinae</taxon>
        <taxon>Dendrobium</taxon>
    </lineage>
</organism>
<evidence type="ECO:0000256" key="2">
    <source>
        <dbReference type="ARBA" id="ARBA00023163"/>
    </source>
</evidence>
<dbReference type="PANTHER" id="PTHR31636">
    <property type="entry name" value="OSJNBA0084A10.13 PROTEIN-RELATED"/>
    <property type="match status" value="1"/>
</dbReference>
<feature type="region of interest" description="Leucine repeat II (LRII)" evidence="3">
    <location>
        <begin position="202"/>
        <end position="234"/>
    </location>
</feature>
<dbReference type="AlphaFoldDB" id="A0A2I0WL87"/>
<keyword evidence="4" id="KW-0472">Membrane</keyword>
<evidence type="ECO:0000313" key="5">
    <source>
        <dbReference type="EMBL" id="PKU76416.1"/>
    </source>
</evidence>
<dbReference type="EMBL" id="KZ502537">
    <property type="protein sequence ID" value="PKU76416.1"/>
    <property type="molecule type" value="Genomic_DNA"/>
</dbReference>
<dbReference type="InterPro" id="IPR005202">
    <property type="entry name" value="TF_GRAS"/>
</dbReference>
<comment type="similarity">
    <text evidence="3">Belongs to the GRAS family.</text>
</comment>
<feature type="region of interest" description="VHIID" evidence="3">
    <location>
        <begin position="127"/>
        <end position="192"/>
    </location>
</feature>
<proteinExistence type="inferred from homology"/>
<keyword evidence="4" id="KW-0812">Transmembrane</keyword>
<evidence type="ECO:0000256" key="3">
    <source>
        <dbReference type="PROSITE-ProRule" id="PRU01191"/>
    </source>
</evidence>
<protein>
    <submittedName>
        <fullName evidence="5">Scarecrow-like protein 3</fullName>
    </submittedName>
</protein>
<evidence type="ECO:0000256" key="1">
    <source>
        <dbReference type="ARBA" id="ARBA00023015"/>
    </source>
</evidence>
<evidence type="ECO:0000256" key="4">
    <source>
        <dbReference type="SAM" id="Phobius"/>
    </source>
</evidence>
<feature type="short sequence motif" description="VHIID" evidence="3">
    <location>
        <begin position="158"/>
        <end position="162"/>
    </location>
</feature>
<dbReference type="Proteomes" id="UP000233837">
    <property type="component" value="Unassembled WGS sequence"/>
</dbReference>
<reference evidence="5 6" key="2">
    <citation type="journal article" date="2017" name="Nature">
        <title>The Apostasia genome and the evolution of orchids.</title>
        <authorList>
            <person name="Zhang G.Q."/>
            <person name="Liu K.W."/>
            <person name="Li Z."/>
            <person name="Lohaus R."/>
            <person name="Hsiao Y.Y."/>
            <person name="Niu S.C."/>
            <person name="Wang J.Y."/>
            <person name="Lin Y.C."/>
            <person name="Xu Q."/>
            <person name="Chen L.J."/>
            <person name="Yoshida K."/>
            <person name="Fujiwara S."/>
            <person name="Wang Z.W."/>
            <person name="Zhang Y.Q."/>
            <person name="Mitsuda N."/>
            <person name="Wang M."/>
            <person name="Liu G.H."/>
            <person name="Pecoraro L."/>
            <person name="Huang H.X."/>
            <person name="Xiao X.J."/>
            <person name="Lin M."/>
            <person name="Wu X.Y."/>
            <person name="Wu W.L."/>
            <person name="Chen Y.Y."/>
            <person name="Chang S.B."/>
            <person name="Sakamoto S."/>
            <person name="Ohme-Takagi M."/>
            <person name="Yagi M."/>
            <person name="Zeng S.J."/>
            <person name="Shen C.Y."/>
            <person name="Yeh C.M."/>
            <person name="Luo Y.B."/>
            <person name="Tsai W.C."/>
            <person name="Van de Peer Y."/>
            <person name="Liu Z.J."/>
        </authorList>
    </citation>
    <scope>NUCLEOTIDE SEQUENCE [LARGE SCALE GENOMIC DNA]</scope>
    <source>
        <tissue evidence="5">The whole plant</tissue>
    </source>
</reference>
<dbReference type="Pfam" id="PF03514">
    <property type="entry name" value="GRAS"/>
    <property type="match status" value="1"/>
</dbReference>
<name>A0A2I0WL87_9ASPA</name>